<dbReference type="GO" id="GO:0003677">
    <property type="term" value="F:DNA binding"/>
    <property type="evidence" value="ECO:0007669"/>
    <property type="project" value="UniProtKB-KW"/>
</dbReference>
<name>A0A1G8JJ10_9BACI</name>
<feature type="domain" description="HTH cro/C1-type" evidence="2">
    <location>
        <begin position="6"/>
        <end position="61"/>
    </location>
</feature>
<dbReference type="SUPFAM" id="SSF47413">
    <property type="entry name" value="lambda repressor-like DNA-binding domains"/>
    <property type="match status" value="1"/>
</dbReference>
<dbReference type="PANTHER" id="PTHR46797">
    <property type="entry name" value="HTH-TYPE TRANSCRIPTIONAL REGULATOR"/>
    <property type="match status" value="1"/>
</dbReference>
<proteinExistence type="predicted"/>
<gene>
    <name evidence="3" type="ORF">SAMN05192534_13329</name>
</gene>
<reference evidence="3 4" key="1">
    <citation type="submission" date="2016-10" db="EMBL/GenBank/DDBJ databases">
        <authorList>
            <person name="de Groot N.N."/>
        </authorList>
    </citation>
    <scope>NUCLEOTIDE SEQUENCE [LARGE SCALE GENOMIC DNA]</scope>
    <source>
        <strain evidence="3 4">DSM 21632</strain>
    </source>
</reference>
<dbReference type="Gene3D" id="1.10.260.40">
    <property type="entry name" value="lambda repressor-like DNA-binding domains"/>
    <property type="match status" value="1"/>
</dbReference>
<dbReference type="PANTHER" id="PTHR46797:SF1">
    <property type="entry name" value="METHYLPHOSPHONATE SYNTHASE"/>
    <property type="match status" value="1"/>
</dbReference>
<dbReference type="STRING" id="568899.SAMN05192534_13329"/>
<dbReference type="Pfam" id="PF12844">
    <property type="entry name" value="HTH_19"/>
    <property type="match status" value="1"/>
</dbReference>
<dbReference type="RefSeq" id="WP_091276485.1">
    <property type="nucleotide sequence ID" value="NZ_FNDK01000033.1"/>
</dbReference>
<dbReference type="InterPro" id="IPR010982">
    <property type="entry name" value="Lambda_DNA-bd_dom_sf"/>
</dbReference>
<dbReference type="SMART" id="SM00530">
    <property type="entry name" value="HTH_XRE"/>
    <property type="match status" value="1"/>
</dbReference>
<organism evidence="3 4">
    <name type="scientific">Alteribacillus persepolensis</name>
    <dbReference type="NCBI Taxonomy" id="568899"/>
    <lineage>
        <taxon>Bacteria</taxon>
        <taxon>Bacillati</taxon>
        <taxon>Bacillota</taxon>
        <taxon>Bacilli</taxon>
        <taxon>Bacillales</taxon>
        <taxon>Bacillaceae</taxon>
        <taxon>Alteribacillus</taxon>
    </lineage>
</organism>
<dbReference type="EMBL" id="FNDK01000033">
    <property type="protein sequence ID" value="SDI31053.1"/>
    <property type="molecule type" value="Genomic_DNA"/>
</dbReference>
<dbReference type="InterPro" id="IPR050807">
    <property type="entry name" value="TransReg_Diox_bact_type"/>
</dbReference>
<dbReference type="Proteomes" id="UP000199163">
    <property type="component" value="Unassembled WGS sequence"/>
</dbReference>
<evidence type="ECO:0000313" key="4">
    <source>
        <dbReference type="Proteomes" id="UP000199163"/>
    </source>
</evidence>
<sequence length="100" mass="11029">MIGENIAYYRAVNGWSLTALASSSGVSQSLLQKIENNNHPYPAVHTLEKLAQTLQIPLHTILATNSNSTLSHELEEAWLNVVESAMSKEQSNYITPHKSP</sequence>
<evidence type="ECO:0000313" key="3">
    <source>
        <dbReference type="EMBL" id="SDI31053.1"/>
    </source>
</evidence>
<accession>A0A1G8JJ10</accession>
<evidence type="ECO:0000256" key="1">
    <source>
        <dbReference type="ARBA" id="ARBA00023125"/>
    </source>
</evidence>
<keyword evidence="4" id="KW-1185">Reference proteome</keyword>
<evidence type="ECO:0000259" key="2">
    <source>
        <dbReference type="PROSITE" id="PS50943"/>
    </source>
</evidence>
<dbReference type="AlphaFoldDB" id="A0A1G8JJ10"/>
<dbReference type="GO" id="GO:0005829">
    <property type="term" value="C:cytosol"/>
    <property type="evidence" value="ECO:0007669"/>
    <property type="project" value="TreeGrafter"/>
</dbReference>
<dbReference type="PROSITE" id="PS50943">
    <property type="entry name" value="HTH_CROC1"/>
    <property type="match status" value="1"/>
</dbReference>
<dbReference type="OrthoDB" id="1859224at2"/>
<dbReference type="CDD" id="cd00093">
    <property type="entry name" value="HTH_XRE"/>
    <property type="match status" value="1"/>
</dbReference>
<protein>
    <submittedName>
        <fullName evidence="3">XRE family transcriptional regulator, master regulator for biofilm formation</fullName>
    </submittedName>
</protein>
<dbReference type="InterPro" id="IPR001387">
    <property type="entry name" value="Cro/C1-type_HTH"/>
</dbReference>
<keyword evidence="1" id="KW-0238">DNA-binding</keyword>
<dbReference type="GO" id="GO:0003700">
    <property type="term" value="F:DNA-binding transcription factor activity"/>
    <property type="evidence" value="ECO:0007669"/>
    <property type="project" value="TreeGrafter"/>
</dbReference>